<gene>
    <name evidence="1" type="ORF">ABID24_003630</name>
</gene>
<proteinExistence type="predicted"/>
<evidence type="ECO:0000313" key="2">
    <source>
        <dbReference type="Proteomes" id="UP001549106"/>
    </source>
</evidence>
<comment type="caution">
    <text evidence="1">The sequence shown here is derived from an EMBL/GenBank/DDBJ whole genome shotgun (WGS) entry which is preliminary data.</text>
</comment>
<reference evidence="1 2" key="1">
    <citation type="submission" date="2024-06" db="EMBL/GenBank/DDBJ databases">
        <title>Genomic Encyclopedia of Type Strains, Phase IV (KMG-IV): sequencing the most valuable type-strain genomes for metagenomic binning, comparative biology and taxonomic classification.</title>
        <authorList>
            <person name="Goeker M."/>
        </authorList>
    </citation>
    <scope>NUCLEOTIDE SEQUENCE [LARGE SCALE GENOMIC DNA]</scope>
    <source>
        <strain evidence="1 2">DSM 29492</strain>
    </source>
</reference>
<dbReference type="Proteomes" id="UP001549106">
    <property type="component" value="Unassembled WGS sequence"/>
</dbReference>
<keyword evidence="2" id="KW-1185">Reference proteome</keyword>
<dbReference type="EMBL" id="JBEPMJ010000047">
    <property type="protein sequence ID" value="MET3752356.1"/>
    <property type="molecule type" value="Genomic_DNA"/>
</dbReference>
<protein>
    <submittedName>
        <fullName evidence="1">Transcriptional regulator</fullName>
    </submittedName>
</protein>
<dbReference type="RefSeq" id="WP_257465658.1">
    <property type="nucleotide sequence ID" value="NZ_BAABXP010000003.1"/>
</dbReference>
<accession>A0ABV2M7C2</accession>
<organism evidence="1 2">
    <name type="scientific">Blautia caecimuris</name>
    <dbReference type="NCBI Taxonomy" id="1796615"/>
    <lineage>
        <taxon>Bacteria</taxon>
        <taxon>Bacillati</taxon>
        <taxon>Bacillota</taxon>
        <taxon>Clostridia</taxon>
        <taxon>Lachnospirales</taxon>
        <taxon>Lachnospiraceae</taxon>
        <taxon>Blautia</taxon>
    </lineage>
</organism>
<name>A0ABV2M7C2_9FIRM</name>
<evidence type="ECO:0000313" key="1">
    <source>
        <dbReference type="EMBL" id="MET3752356.1"/>
    </source>
</evidence>
<sequence length="108" mass="12665">MNNNIDMTGKEHLLELWSERKNMQQVIHELIQNSETGVVAYDKFYKELEARYNTSFPKSNEDMILKGILDNVLWNMVGNKELCEHITENGKLYFYPECDTQMTENNAA</sequence>